<dbReference type="SMART" id="SM00240">
    <property type="entry name" value="FHA"/>
    <property type="match status" value="1"/>
</dbReference>
<protein>
    <submittedName>
        <fullName evidence="8">Transcriptional regulatory protein ZraR</fullName>
    </submittedName>
</protein>
<evidence type="ECO:0000313" key="8">
    <source>
        <dbReference type="EMBL" id="TWU45644.1"/>
    </source>
</evidence>
<dbReference type="InterPro" id="IPR032030">
    <property type="entry name" value="YscD_cytoplasmic_dom"/>
</dbReference>
<evidence type="ECO:0000256" key="5">
    <source>
        <dbReference type="ARBA" id="ARBA00023163"/>
    </source>
</evidence>
<dbReference type="InterPro" id="IPR008984">
    <property type="entry name" value="SMAD_FHA_dom_sf"/>
</dbReference>
<dbReference type="InterPro" id="IPR027417">
    <property type="entry name" value="P-loop_NTPase"/>
</dbReference>
<dbReference type="InterPro" id="IPR000253">
    <property type="entry name" value="FHA_dom"/>
</dbReference>
<evidence type="ECO:0000259" key="7">
    <source>
        <dbReference type="PROSITE" id="PS50045"/>
    </source>
</evidence>
<dbReference type="Pfam" id="PF25601">
    <property type="entry name" value="AAA_lid_14"/>
    <property type="match status" value="1"/>
</dbReference>
<dbReference type="GO" id="GO:0005524">
    <property type="term" value="F:ATP binding"/>
    <property type="evidence" value="ECO:0007669"/>
    <property type="project" value="UniProtKB-KW"/>
</dbReference>
<evidence type="ECO:0000256" key="3">
    <source>
        <dbReference type="ARBA" id="ARBA00023015"/>
    </source>
</evidence>
<keyword evidence="3" id="KW-0805">Transcription regulation</keyword>
<evidence type="ECO:0000259" key="6">
    <source>
        <dbReference type="PROSITE" id="PS50006"/>
    </source>
</evidence>
<dbReference type="Gene3D" id="3.30.450.40">
    <property type="match status" value="1"/>
</dbReference>
<sequence length="622" mass="69479">MSAFLKICSGPEKGRQFSLDENRPMHIGRGKSCEIMLTDPISSRFHAVVYFDESGWQLRDTSSRNGTMVNGQKTDHARLIHTNTVTIGSTELELIEEDSGPGGSESEETNLTETYSVEDFKTEKSWLAEAEDPISTVAATGHLIDLYSLSLSLLRCRDSDGVIDTLLELLRDRTEADIVGLTFDSGDNQFKPRRVLPAGSEGSVIIEKSLVRRIVSDGEAIWIGDRTCGQKNRSRSKGIDFEVDRIDDNWADIIYAPLVCDGSNLGVLHLYRRTPKFTQAHFELVVAASRLLAVGLSQAFERDSLKAERKRIADRNADSDEMIGSSPIMVKLKERIGRVAAASGSVLIRGESGSGKELVARAVHRASRRAKRPMLTVNCAAIPHELIESQLFGHRKGSFTGADKDHIGWFQQAHSGTLFLDEIGELTLEGQAKLLRILEGHPFLPVGATEEVLVDVRVIAATNRDLAEFVREKRFREDLFYRLSVFELFVPPLRDRGDDIDSLVSHFLDHFRRQHGRPSLALTEEARHRLLQYAWPGNVRQLRNVIDSAVVMADDPAIEASDLGLRDAGLSRLDTLRIDEWEKRLIRKAIERTSGSIPEAAKLLGISRATAYRKLAEYEIER</sequence>
<dbReference type="InterPro" id="IPR003018">
    <property type="entry name" value="GAF"/>
</dbReference>
<evidence type="ECO:0000256" key="2">
    <source>
        <dbReference type="ARBA" id="ARBA00022840"/>
    </source>
</evidence>
<dbReference type="Pfam" id="PF01590">
    <property type="entry name" value="GAF"/>
    <property type="match status" value="1"/>
</dbReference>
<dbReference type="SUPFAM" id="SSF55781">
    <property type="entry name" value="GAF domain-like"/>
    <property type="match status" value="1"/>
</dbReference>
<dbReference type="Pfam" id="PF00158">
    <property type="entry name" value="Sigma54_activat"/>
    <property type="match status" value="1"/>
</dbReference>
<dbReference type="PANTHER" id="PTHR32071">
    <property type="entry name" value="TRANSCRIPTIONAL REGULATORY PROTEIN"/>
    <property type="match status" value="1"/>
</dbReference>
<dbReference type="InterPro" id="IPR058031">
    <property type="entry name" value="AAA_lid_NorR"/>
</dbReference>
<dbReference type="PRINTS" id="PR01590">
    <property type="entry name" value="HTHFIS"/>
</dbReference>
<gene>
    <name evidence="8" type="primary">zraR_2</name>
    <name evidence="8" type="ORF">Q31b_08200</name>
</gene>
<dbReference type="PROSITE" id="PS00675">
    <property type="entry name" value="SIGMA54_INTERACT_1"/>
    <property type="match status" value="1"/>
</dbReference>
<keyword evidence="9" id="KW-1185">Reference proteome</keyword>
<dbReference type="PROSITE" id="PS50006">
    <property type="entry name" value="FHA_DOMAIN"/>
    <property type="match status" value="1"/>
</dbReference>
<keyword evidence="1" id="KW-0547">Nucleotide-binding</keyword>
<comment type="caution">
    <text evidence="8">The sequence shown here is derived from an EMBL/GenBank/DDBJ whole genome shotgun (WGS) entry which is preliminary data.</text>
</comment>
<dbReference type="EMBL" id="SJPY01000001">
    <property type="protein sequence ID" value="TWU45644.1"/>
    <property type="molecule type" value="Genomic_DNA"/>
</dbReference>
<dbReference type="InterPro" id="IPR003593">
    <property type="entry name" value="AAA+_ATPase"/>
</dbReference>
<accession>A0A5C6EAX3</accession>
<dbReference type="AlphaFoldDB" id="A0A5C6EAX3"/>
<dbReference type="GO" id="GO:0006355">
    <property type="term" value="P:regulation of DNA-templated transcription"/>
    <property type="evidence" value="ECO:0007669"/>
    <property type="project" value="InterPro"/>
</dbReference>
<dbReference type="PROSITE" id="PS00688">
    <property type="entry name" value="SIGMA54_INTERACT_3"/>
    <property type="match status" value="1"/>
</dbReference>
<dbReference type="FunFam" id="3.40.50.300:FF:000006">
    <property type="entry name" value="DNA-binding transcriptional regulator NtrC"/>
    <property type="match status" value="1"/>
</dbReference>
<dbReference type="InterPro" id="IPR025662">
    <property type="entry name" value="Sigma_54_int_dom_ATP-bd_1"/>
</dbReference>
<dbReference type="Proteomes" id="UP000315471">
    <property type="component" value="Unassembled WGS sequence"/>
</dbReference>
<dbReference type="InterPro" id="IPR009057">
    <property type="entry name" value="Homeodomain-like_sf"/>
</dbReference>
<dbReference type="OrthoDB" id="9761019at2"/>
<dbReference type="PROSITE" id="PS50045">
    <property type="entry name" value="SIGMA54_INTERACT_4"/>
    <property type="match status" value="1"/>
</dbReference>
<dbReference type="SUPFAM" id="SSF52540">
    <property type="entry name" value="P-loop containing nucleoside triphosphate hydrolases"/>
    <property type="match status" value="1"/>
</dbReference>
<evidence type="ECO:0000256" key="1">
    <source>
        <dbReference type="ARBA" id="ARBA00022741"/>
    </source>
</evidence>
<keyword evidence="4" id="KW-0238">DNA-binding</keyword>
<feature type="domain" description="FHA" evidence="6">
    <location>
        <begin position="25"/>
        <end position="74"/>
    </location>
</feature>
<dbReference type="InterPro" id="IPR002078">
    <property type="entry name" value="Sigma_54_int"/>
</dbReference>
<dbReference type="InterPro" id="IPR025944">
    <property type="entry name" value="Sigma_54_int_dom_CS"/>
</dbReference>
<dbReference type="Gene3D" id="2.60.200.20">
    <property type="match status" value="1"/>
</dbReference>
<evidence type="ECO:0000313" key="9">
    <source>
        <dbReference type="Proteomes" id="UP000315471"/>
    </source>
</evidence>
<name>A0A5C6EAX3_9BACT</name>
<evidence type="ECO:0000256" key="4">
    <source>
        <dbReference type="ARBA" id="ARBA00023125"/>
    </source>
</evidence>
<dbReference type="CDD" id="cd00060">
    <property type="entry name" value="FHA"/>
    <property type="match status" value="1"/>
</dbReference>
<dbReference type="Gene3D" id="3.40.50.300">
    <property type="entry name" value="P-loop containing nucleotide triphosphate hydrolases"/>
    <property type="match status" value="1"/>
</dbReference>
<dbReference type="Pfam" id="PF16697">
    <property type="entry name" value="Yop-YscD_cpl"/>
    <property type="match status" value="1"/>
</dbReference>
<dbReference type="InterPro" id="IPR029016">
    <property type="entry name" value="GAF-like_dom_sf"/>
</dbReference>
<dbReference type="GO" id="GO:0043565">
    <property type="term" value="F:sequence-specific DNA binding"/>
    <property type="evidence" value="ECO:0007669"/>
    <property type="project" value="InterPro"/>
</dbReference>
<dbReference type="Gene3D" id="1.10.10.60">
    <property type="entry name" value="Homeodomain-like"/>
    <property type="match status" value="1"/>
</dbReference>
<dbReference type="Pfam" id="PF02954">
    <property type="entry name" value="HTH_8"/>
    <property type="match status" value="1"/>
</dbReference>
<proteinExistence type="predicted"/>
<feature type="domain" description="Sigma-54 factor interaction" evidence="7">
    <location>
        <begin position="322"/>
        <end position="551"/>
    </location>
</feature>
<dbReference type="RefSeq" id="WP_146598308.1">
    <property type="nucleotide sequence ID" value="NZ_SJPY01000001.1"/>
</dbReference>
<dbReference type="InterPro" id="IPR002197">
    <property type="entry name" value="HTH_Fis"/>
</dbReference>
<dbReference type="PANTHER" id="PTHR32071:SF57">
    <property type="entry name" value="C4-DICARBOXYLATE TRANSPORT TRANSCRIPTIONAL REGULATORY PROTEIN DCTD"/>
    <property type="match status" value="1"/>
</dbReference>
<organism evidence="8 9">
    <name type="scientific">Novipirellula aureliae</name>
    <dbReference type="NCBI Taxonomy" id="2527966"/>
    <lineage>
        <taxon>Bacteria</taxon>
        <taxon>Pseudomonadati</taxon>
        <taxon>Planctomycetota</taxon>
        <taxon>Planctomycetia</taxon>
        <taxon>Pirellulales</taxon>
        <taxon>Pirellulaceae</taxon>
        <taxon>Novipirellula</taxon>
    </lineage>
</organism>
<dbReference type="SUPFAM" id="SSF49879">
    <property type="entry name" value="SMAD/FHA domain"/>
    <property type="match status" value="1"/>
</dbReference>
<dbReference type="SUPFAM" id="SSF46689">
    <property type="entry name" value="Homeodomain-like"/>
    <property type="match status" value="1"/>
</dbReference>
<keyword evidence="2" id="KW-0067">ATP-binding</keyword>
<dbReference type="SMART" id="SM00382">
    <property type="entry name" value="AAA"/>
    <property type="match status" value="1"/>
</dbReference>
<dbReference type="CDD" id="cd00009">
    <property type="entry name" value="AAA"/>
    <property type="match status" value="1"/>
</dbReference>
<reference evidence="8 9" key="1">
    <citation type="submission" date="2019-02" db="EMBL/GenBank/DDBJ databases">
        <title>Deep-cultivation of Planctomycetes and their phenomic and genomic characterization uncovers novel biology.</title>
        <authorList>
            <person name="Wiegand S."/>
            <person name="Jogler M."/>
            <person name="Boedeker C."/>
            <person name="Pinto D."/>
            <person name="Vollmers J."/>
            <person name="Rivas-Marin E."/>
            <person name="Kohn T."/>
            <person name="Peeters S.H."/>
            <person name="Heuer A."/>
            <person name="Rast P."/>
            <person name="Oberbeckmann S."/>
            <person name="Bunk B."/>
            <person name="Jeske O."/>
            <person name="Meyerdierks A."/>
            <person name="Storesund J.E."/>
            <person name="Kallscheuer N."/>
            <person name="Luecker S."/>
            <person name="Lage O.M."/>
            <person name="Pohl T."/>
            <person name="Merkel B.J."/>
            <person name="Hornburger P."/>
            <person name="Mueller R.-W."/>
            <person name="Bruemmer F."/>
            <person name="Labrenz M."/>
            <person name="Spormann A.M."/>
            <person name="Op Den Camp H."/>
            <person name="Overmann J."/>
            <person name="Amann R."/>
            <person name="Jetten M.S.M."/>
            <person name="Mascher T."/>
            <person name="Medema M.H."/>
            <person name="Devos D.P."/>
            <person name="Kaster A.-K."/>
            <person name="Ovreas L."/>
            <person name="Rohde M."/>
            <person name="Galperin M.Y."/>
            <person name="Jogler C."/>
        </authorList>
    </citation>
    <scope>NUCLEOTIDE SEQUENCE [LARGE SCALE GENOMIC DNA]</scope>
    <source>
        <strain evidence="8 9">Q31b</strain>
    </source>
</reference>
<dbReference type="Gene3D" id="1.10.8.60">
    <property type="match status" value="1"/>
</dbReference>
<keyword evidence="5" id="KW-0804">Transcription</keyword>